<organism evidence="4 5">
    <name type="scientific">Ligilactobacillus faecis</name>
    <dbReference type="NCBI Taxonomy" id="762833"/>
    <lineage>
        <taxon>Bacteria</taxon>
        <taxon>Bacillati</taxon>
        <taxon>Bacillota</taxon>
        <taxon>Bacilli</taxon>
        <taxon>Lactobacillales</taxon>
        <taxon>Lactobacillaceae</taxon>
        <taxon>Ligilactobacillus</taxon>
    </lineage>
</organism>
<dbReference type="Pfam" id="PF12773">
    <property type="entry name" value="DZR"/>
    <property type="match status" value="1"/>
</dbReference>
<keyword evidence="5" id="KW-1185">Reference proteome</keyword>
<reference evidence="4 5" key="1">
    <citation type="submission" date="2024-03" db="EMBL/GenBank/DDBJ databases">
        <title>Mouse gut bacterial collection (mGBC) of GemPharmatech.</title>
        <authorList>
            <person name="He Y."/>
            <person name="Dong L."/>
            <person name="Wu D."/>
            <person name="Gao X."/>
            <person name="Lin Z."/>
        </authorList>
    </citation>
    <scope>NUCLEOTIDE SEQUENCE [LARGE SCALE GENOMIC DNA]</scope>
    <source>
        <strain evidence="4 5">15-30</strain>
    </source>
</reference>
<dbReference type="InterPro" id="IPR025874">
    <property type="entry name" value="DZR"/>
</dbReference>
<feature type="transmembrane region" description="Helical" evidence="2">
    <location>
        <begin position="221"/>
        <end position="240"/>
    </location>
</feature>
<evidence type="ECO:0000313" key="4">
    <source>
        <dbReference type="EMBL" id="MEY8663018.1"/>
    </source>
</evidence>
<feature type="transmembrane region" description="Helical" evidence="2">
    <location>
        <begin position="153"/>
        <end position="175"/>
    </location>
</feature>
<dbReference type="Proteomes" id="UP001565236">
    <property type="component" value="Unassembled WGS sequence"/>
</dbReference>
<feature type="domain" description="DZANK-type" evidence="3">
    <location>
        <begin position="4"/>
        <end position="54"/>
    </location>
</feature>
<keyword evidence="2" id="KW-0812">Transmembrane</keyword>
<evidence type="ECO:0000313" key="5">
    <source>
        <dbReference type="Proteomes" id="UP001565236"/>
    </source>
</evidence>
<evidence type="ECO:0000256" key="1">
    <source>
        <dbReference type="SAM" id="MobiDB-lite"/>
    </source>
</evidence>
<protein>
    <submittedName>
        <fullName evidence="4">Zinc-ribbon domain-containing protein</fullName>
    </submittedName>
</protein>
<comment type="caution">
    <text evidence="4">The sequence shown here is derived from an EMBL/GenBank/DDBJ whole genome shotgun (WGS) entry which is preliminary data.</text>
</comment>
<feature type="transmembrane region" description="Helical" evidence="2">
    <location>
        <begin position="187"/>
        <end position="209"/>
    </location>
</feature>
<dbReference type="Pfam" id="PF05656">
    <property type="entry name" value="DUF805"/>
    <property type="match status" value="1"/>
</dbReference>
<keyword evidence="2" id="KW-0472">Membrane</keyword>
<feature type="region of interest" description="Disordered" evidence="1">
    <location>
        <begin position="65"/>
        <end position="84"/>
    </location>
</feature>
<keyword evidence="2" id="KW-1133">Transmembrane helix</keyword>
<dbReference type="InterPro" id="IPR008523">
    <property type="entry name" value="DUF805"/>
</dbReference>
<accession>A0ABV4DRC4</accession>
<sequence length="260" mass="30202">MYYCQRCDRKIATEATHCPYCGVLQERDLAGEKKPCRKCEKQIPVNSNYCPYCGHDQAIFEYKETPKEEPEAPETENEQSRLETDATELTDLIEQIRQENARMIQEKQQKEEALRAKLQLPRNESKRPGLITSTKLMLKDCFKTDKRMGRADFWYGLLGSYLLFLSVITCGFLLIDALRASLTFDRASVLSFFSFICMTFWLLVVLTALTRRFHDAEIPLIYLLLLLTGVGEIICLLLALKPQAITNERYTFKSRDKRRK</sequence>
<dbReference type="EMBL" id="JBCLUF010000039">
    <property type="protein sequence ID" value="MEY8663018.1"/>
    <property type="molecule type" value="Genomic_DNA"/>
</dbReference>
<evidence type="ECO:0000256" key="2">
    <source>
        <dbReference type="SAM" id="Phobius"/>
    </source>
</evidence>
<proteinExistence type="predicted"/>
<dbReference type="RefSeq" id="WP_369943006.1">
    <property type="nucleotide sequence ID" value="NZ_JBCLUF010000039.1"/>
</dbReference>
<evidence type="ECO:0000259" key="3">
    <source>
        <dbReference type="Pfam" id="PF12773"/>
    </source>
</evidence>
<name>A0ABV4DRC4_9LACO</name>
<gene>
    <name evidence="4" type="ORF">AALT52_08980</name>
</gene>